<dbReference type="EMBL" id="JAPCWZ010000009">
    <property type="protein sequence ID" value="KAK8852134.1"/>
    <property type="molecule type" value="Genomic_DNA"/>
</dbReference>
<dbReference type="Proteomes" id="UP001390339">
    <property type="component" value="Unassembled WGS sequence"/>
</dbReference>
<feature type="compositionally biased region" description="Basic and acidic residues" evidence="1">
    <location>
        <begin position="65"/>
        <end position="74"/>
    </location>
</feature>
<keyword evidence="3" id="KW-1185">Reference proteome</keyword>
<accession>A0ABR2HSS7</accession>
<gene>
    <name evidence="2" type="ORF">PGQ11_014613</name>
</gene>
<evidence type="ECO:0000313" key="2">
    <source>
        <dbReference type="EMBL" id="KAK8852134.1"/>
    </source>
</evidence>
<feature type="compositionally biased region" description="Low complexity" evidence="1">
    <location>
        <begin position="75"/>
        <end position="91"/>
    </location>
</feature>
<reference evidence="2 3" key="1">
    <citation type="journal article" date="2024" name="IMA Fungus">
        <title>Apiospora arundinis, a panoply of carbohydrate-active enzymes and secondary metabolites.</title>
        <authorList>
            <person name="Sorensen T."/>
            <person name="Petersen C."/>
            <person name="Muurmann A.T."/>
            <person name="Christiansen J.V."/>
            <person name="Brundto M.L."/>
            <person name="Overgaard C.K."/>
            <person name="Boysen A.T."/>
            <person name="Wollenberg R.D."/>
            <person name="Larsen T.O."/>
            <person name="Sorensen J.L."/>
            <person name="Nielsen K.L."/>
            <person name="Sondergaard T.E."/>
        </authorList>
    </citation>
    <scope>NUCLEOTIDE SEQUENCE [LARGE SCALE GENOMIC DNA]</scope>
    <source>
        <strain evidence="2 3">AAU 773</strain>
    </source>
</reference>
<evidence type="ECO:0000313" key="3">
    <source>
        <dbReference type="Proteomes" id="UP001390339"/>
    </source>
</evidence>
<sequence length="91" mass="10599">MADQNNRRERRDSDFMLLMSIIRYNGGFTYPEHKWPAVAATMGVSVDTVKARWVEFLKIYWDSLDERPDNDRANPPRASSSANPAPTRRQR</sequence>
<organism evidence="2 3">
    <name type="scientific">Apiospora arundinis</name>
    <dbReference type="NCBI Taxonomy" id="335852"/>
    <lineage>
        <taxon>Eukaryota</taxon>
        <taxon>Fungi</taxon>
        <taxon>Dikarya</taxon>
        <taxon>Ascomycota</taxon>
        <taxon>Pezizomycotina</taxon>
        <taxon>Sordariomycetes</taxon>
        <taxon>Xylariomycetidae</taxon>
        <taxon>Amphisphaeriales</taxon>
        <taxon>Apiosporaceae</taxon>
        <taxon>Apiospora</taxon>
    </lineage>
</organism>
<feature type="region of interest" description="Disordered" evidence="1">
    <location>
        <begin position="65"/>
        <end position="91"/>
    </location>
</feature>
<comment type="caution">
    <text evidence="2">The sequence shown here is derived from an EMBL/GenBank/DDBJ whole genome shotgun (WGS) entry which is preliminary data.</text>
</comment>
<proteinExistence type="predicted"/>
<evidence type="ECO:0008006" key="4">
    <source>
        <dbReference type="Google" id="ProtNLM"/>
    </source>
</evidence>
<protein>
    <recommendedName>
        <fullName evidence="4">Myb-like domain-containing protein</fullName>
    </recommendedName>
</protein>
<name>A0ABR2HSS7_9PEZI</name>
<evidence type="ECO:0000256" key="1">
    <source>
        <dbReference type="SAM" id="MobiDB-lite"/>
    </source>
</evidence>